<dbReference type="Gene3D" id="1.10.760.10">
    <property type="entry name" value="Cytochrome c-like domain"/>
    <property type="match status" value="1"/>
</dbReference>
<dbReference type="SUPFAM" id="SSF46626">
    <property type="entry name" value="Cytochrome c"/>
    <property type="match status" value="2"/>
</dbReference>
<feature type="domain" description="PKD" evidence="8">
    <location>
        <begin position="501"/>
        <end position="556"/>
    </location>
</feature>
<feature type="domain" description="Cytochrome c" evidence="9">
    <location>
        <begin position="917"/>
        <end position="1044"/>
    </location>
</feature>
<dbReference type="CDD" id="cd00146">
    <property type="entry name" value="PKD"/>
    <property type="match status" value="1"/>
</dbReference>
<evidence type="ECO:0000256" key="1">
    <source>
        <dbReference type="ARBA" id="ARBA00022617"/>
    </source>
</evidence>
<accession>A0A6M4GYA1</accession>
<evidence type="ECO:0008006" key="12">
    <source>
        <dbReference type="Google" id="ProtNLM"/>
    </source>
</evidence>
<organism evidence="10 11">
    <name type="scientific">Usitatibacter rugosus</name>
    <dbReference type="NCBI Taxonomy" id="2732067"/>
    <lineage>
        <taxon>Bacteria</taxon>
        <taxon>Pseudomonadati</taxon>
        <taxon>Pseudomonadota</taxon>
        <taxon>Betaproteobacteria</taxon>
        <taxon>Nitrosomonadales</taxon>
        <taxon>Usitatibacteraceae</taxon>
        <taxon>Usitatibacter</taxon>
    </lineage>
</organism>
<evidence type="ECO:0000256" key="4">
    <source>
        <dbReference type="ARBA" id="ARBA00023004"/>
    </source>
</evidence>
<dbReference type="PANTHER" id="PTHR47197:SF3">
    <property type="entry name" value="DIHYDRO-HEME D1 DEHYDROGENASE"/>
    <property type="match status" value="1"/>
</dbReference>
<evidence type="ECO:0000313" key="10">
    <source>
        <dbReference type="EMBL" id="QJR12261.1"/>
    </source>
</evidence>
<dbReference type="InterPro" id="IPR015943">
    <property type="entry name" value="WD40/YVTN_repeat-like_dom_sf"/>
</dbReference>
<dbReference type="InterPro" id="IPR014755">
    <property type="entry name" value="Cu-Rt/internalin_Ig-like"/>
</dbReference>
<dbReference type="InterPro" id="IPR032812">
    <property type="entry name" value="SbsA_Ig"/>
</dbReference>
<dbReference type="InterPro" id="IPR022409">
    <property type="entry name" value="PKD/Chitinase_dom"/>
</dbReference>
<dbReference type="PROSITE" id="PS50093">
    <property type="entry name" value="PKD"/>
    <property type="match status" value="1"/>
</dbReference>
<dbReference type="InterPro" id="IPR009056">
    <property type="entry name" value="Cyt_c-like_dom"/>
</dbReference>
<feature type="chain" id="PRO_5027088574" description="40-residue YVTN family beta-propeller repeat-containing protein" evidence="7">
    <location>
        <begin position="29"/>
        <end position="1319"/>
    </location>
</feature>
<dbReference type="GO" id="GO:0020037">
    <property type="term" value="F:heme binding"/>
    <property type="evidence" value="ECO:0007669"/>
    <property type="project" value="InterPro"/>
</dbReference>
<dbReference type="SUPFAM" id="SSF51004">
    <property type="entry name" value="C-terminal (heme d1) domain of cytochrome cd1-nitrite reductase"/>
    <property type="match status" value="1"/>
</dbReference>
<reference evidence="10 11" key="1">
    <citation type="submission" date="2020-04" db="EMBL/GenBank/DDBJ databases">
        <title>Usitatibacter rugosus gen. nov., sp. nov. and Usitatibacter palustris sp. nov., novel members of Usitatibacteraceae fam. nov. within the order Nitrosomonadales isolated from soil.</title>
        <authorList>
            <person name="Huber K.J."/>
            <person name="Neumann-Schaal M."/>
            <person name="Geppert A."/>
            <person name="Luckner M."/>
            <person name="Wanner G."/>
            <person name="Overmann J."/>
        </authorList>
    </citation>
    <scope>NUCLEOTIDE SEQUENCE [LARGE SCALE GENOMIC DNA]</scope>
    <source>
        <strain evidence="10 11">0125_3</strain>
    </source>
</reference>
<dbReference type="Proteomes" id="UP000501534">
    <property type="component" value="Chromosome"/>
</dbReference>
<keyword evidence="4 5" id="KW-0408">Iron</keyword>
<feature type="signal peptide" evidence="7">
    <location>
        <begin position="1"/>
        <end position="28"/>
    </location>
</feature>
<evidence type="ECO:0000259" key="9">
    <source>
        <dbReference type="PROSITE" id="PS51007"/>
    </source>
</evidence>
<dbReference type="Gene3D" id="2.130.10.10">
    <property type="entry name" value="YVTN repeat-like/Quinoprotein amine dehydrogenase"/>
    <property type="match status" value="2"/>
</dbReference>
<keyword evidence="1 5" id="KW-0349">Heme</keyword>
<dbReference type="Pfam" id="PF21419">
    <property type="entry name" value="RoxA-like_Cyt-c"/>
    <property type="match status" value="1"/>
</dbReference>
<evidence type="ECO:0000256" key="6">
    <source>
        <dbReference type="SAM" id="MobiDB-lite"/>
    </source>
</evidence>
<sequence length="1319" mass="139107">MSSLRALLRVSAFACLLSLLGAPFASQAQGPGLPNLTYTTAELFKPLSTIHSFAGTAERGQGAVVMHDGYMLVIYAPDSGRAGGGFAFYDISNPRSPVLVSKRDESAIREPHGFGFTNSLGGHHAVVQSIRGVQFWDWTNVSSPVLLKDMTLPGIQESDYDLGAWWAFWQAPYVYVGGSGNGLYVINASDPRNPTLVRTVPTSTWGSFRVGPTFAVGNLLVMSSMDRSGLVTMDISDPSNPTLLRSVATGPAIYSATVNGDRIIAAGGEGFLYIYDISNPTSITEIRHSADMGGKGGYVSIQDGFAHVGASNNYAKVNLSDASIAGKGTSNIASRDEDFATVLGNLVFIGNDHGNGSVLVPHQTARDTTGPSVNMVSPKNNSTNQARTSRVGITLTDSVDLRTVTSTTFIVRPLGGATLPGKYSSQTGIVNFWPDAQLAPGTTYEVVVTAGGIKDWAGNGVPTQFTSRFTTAGTAGVSCTLATRTPARVGTSVSFAPGTVTGTGTLQYAWDFGDGSSTPFSSSPNATHTYATPFHYAAKLTVSNGSTGSCSANQTIHTQPTAIPARSTSTLAFDGTRNRVWAVNSDTNTVTAINTTNNTKALEQAVGQNPQTVAQAPDGRIWVANQGSGTISILNPDTGAVAQTVTLARGSRPFGVLFSPDNDAAYVTLQGTGQLVELNPTTGAVLGTISVGPWPRSMAITGDSTRLLISRFISPATRGEVVEVNTTTLAVTRTFALAASTNTDTESNGRGIPNYLGALAIQPDGARAWVPSKKDNTFRGAFRDGLPLTFESTVRTIVSQLDLATNAEVASARIDINDRDMANAVVFSPIGDYAFISTQGTNLVEVVDAYNRQIVTGLVNVGRAPRGMLLANGRLYVQNFMSRSVTVYDVSGILASTSNSYSQLATINTVATETLAANVLNGKRIFYNADDARMNKDKYISCASCHQDGGQDGRVMDFTDRGEGFRNTVALTGRRGTGQGRVHWTANFDEIQDFEHDIRNAFLGTGFMTDAQFNTGTRNTPLGDAKAGISTDLDALAAYVGSLNTVGPSPFRNADGTMTANAIAGQALFTSQGCATCHSGSDFTDSAQAVLHNVGTIKASSGRRLNQALTGFDTPTLKGVWETAPYLHDGSAATLLDVITTQNPNNLHGTTQSLNATQQQQLVAYLQQLDNTGDATGNLITTLSVKDTANAADWSIQASLQAGGTVYGDRTFTFTTVPASVTGIAWIRTANDSKSYTGNPTVTFSVTAAADVIVGLNDAGAKPSWVDATWTDTTENIVTREADGTSRTYSLYRKRFSPGTVSLGPWNNSASMYLVMAKP</sequence>
<protein>
    <recommendedName>
        <fullName evidence="12">40-residue YVTN family beta-propeller repeat-containing protein</fullName>
    </recommendedName>
</protein>
<gene>
    <name evidence="10" type="ORF">DSM104443_03346</name>
</gene>
<feature type="region of interest" description="Disordered" evidence="6">
    <location>
        <begin position="367"/>
        <end position="388"/>
    </location>
</feature>
<evidence type="ECO:0000256" key="7">
    <source>
        <dbReference type="SAM" id="SignalP"/>
    </source>
</evidence>
<dbReference type="Pfam" id="PF08309">
    <property type="entry name" value="LVIVD"/>
    <property type="match status" value="3"/>
</dbReference>
<evidence type="ECO:0000256" key="2">
    <source>
        <dbReference type="ARBA" id="ARBA00022723"/>
    </source>
</evidence>
<dbReference type="InterPro" id="IPR011964">
    <property type="entry name" value="YVTN_b-propeller_repeat"/>
</dbReference>
<proteinExistence type="predicted"/>
<dbReference type="SMART" id="SM00089">
    <property type="entry name" value="PKD"/>
    <property type="match status" value="1"/>
</dbReference>
<dbReference type="InterPro" id="IPR035986">
    <property type="entry name" value="PKD_dom_sf"/>
</dbReference>
<dbReference type="GO" id="GO:0009055">
    <property type="term" value="F:electron transfer activity"/>
    <property type="evidence" value="ECO:0007669"/>
    <property type="project" value="InterPro"/>
</dbReference>
<dbReference type="InterPro" id="IPR036909">
    <property type="entry name" value="Cyt_c-like_dom_sf"/>
</dbReference>
<keyword evidence="11" id="KW-1185">Reference proteome</keyword>
<dbReference type="InterPro" id="IPR051200">
    <property type="entry name" value="Host-pathogen_enzymatic-act"/>
</dbReference>
<dbReference type="NCBIfam" id="TIGR02276">
    <property type="entry name" value="beta_rpt_yvtn"/>
    <property type="match status" value="1"/>
</dbReference>
<evidence type="ECO:0000256" key="3">
    <source>
        <dbReference type="ARBA" id="ARBA00022729"/>
    </source>
</evidence>
<dbReference type="Gene3D" id="2.60.40.1220">
    <property type="match status" value="1"/>
</dbReference>
<dbReference type="PANTHER" id="PTHR47197">
    <property type="entry name" value="PROTEIN NIRF"/>
    <property type="match status" value="1"/>
</dbReference>
<dbReference type="InterPro" id="IPR013211">
    <property type="entry name" value="LVIVD"/>
</dbReference>
<dbReference type="InterPro" id="IPR000601">
    <property type="entry name" value="PKD_dom"/>
</dbReference>
<dbReference type="InterPro" id="IPR011048">
    <property type="entry name" value="Haem_d1_sf"/>
</dbReference>
<dbReference type="Pfam" id="PF13205">
    <property type="entry name" value="Big_5"/>
    <property type="match status" value="1"/>
</dbReference>
<dbReference type="SUPFAM" id="SSF49299">
    <property type="entry name" value="PKD domain"/>
    <property type="match status" value="1"/>
</dbReference>
<dbReference type="KEGG" id="uru:DSM104443_03346"/>
<keyword evidence="3 7" id="KW-0732">Signal</keyword>
<keyword evidence="2 5" id="KW-0479">Metal-binding</keyword>
<dbReference type="SUPFAM" id="SSF101898">
    <property type="entry name" value="NHL repeat"/>
    <property type="match status" value="1"/>
</dbReference>
<dbReference type="EMBL" id="CP053069">
    <property type="protein sequence ID" value="QJR12261.1"/>
    <property type="molecule type" value="Genomic_DNA"/>
</dbReference>
<feature type="domain" description="Cytochrome c" evidence="9">
    <location>
        <begin position="1060"/>
        <end position="1170"/>
    </location>
</feature>
<name>A0A6M4GYA1_9PROT</name>
<dbReference type="RefSeq" id="WP_171094316.1">
    <property type="nucleotide sequence ID" value="NZ_CP053069.1"/>
</dbReference>
<evidence type="ECO:0000256" key="5">
    <source>
        <dbReference type="PROSITE-ProRule" id="PRU00433"/>
    </source>
</evidence>
<dbReference type="PROSITE" id="PS51007">
    <property type="entry name" value="CYTC"/>
    <property type="match status" value="2"/>
</dbReference>
<evidence type="ECO:0000313" key="11">
    <source>
        <dbReference type="Proteomes" id="UP000501534"/>
    </source>
</evidence>
<dbReference type="Pfam" id="PF18911">
    <property type="entry name" value="PKD_4"/>
    <property type="match status" value="1"/>
</dbReference>
<evidence type="ECO:0000259" key="8">
    <source>
        <dbReference type="PROSITE" id="PS50093"/>
    </source>
</evidence>
<dbReference type="GO" id="GO:0046872">
    <property type="term" value="F:metal ion binding"/>
    <property type="evidence" value="ECO:0007669"/>
    <property type="project" value="UniProtKB-KW"/>
</dbReference>